<dbReference type="EMBL" id="CAHIKZ030002377">
    <property type="protein sequence ID" value="CAE1286025.1"/>
    <property type="molecule type" value="Genomic_DNA"/>
</dbReference>
<dbReference type="SUPFAM" id="SSF50729">
    <property type="entry name" value="PH domain-like"/>
    <property type="match status" value="2"/>
</dbReference>
<dbReference type="InterPro" id="IPR050996">
    <property type="entry name" value="Docking_Protein_DOK"/>
</dbReference>
<feature type="region of interest" description="Disordered" evidence="1">
    <location>
        <begin position="410"/>
        <end position="444"/>
    </location>
</feature>
<dbReference type="SMART" id="SM00233">
    <property type="entry name" value="PH"/>
    <property type="match status" value="1"/>
</dbReference>
<comment type="caution">
    <text evidence="3">The sequence shown here is derived from an EMBL/GenBank/DDBJ whole genome shotgun (WGS) entry which is preliminary data.</text>
</comment>
<protein>
    <recommendedName>
        <fullName evidence="2">PH domain-containing protein</fullName>
    </recommendedName>
</protein>
<dbReference type="InterPro" id="IPR001849">
    <property type="entry name" value="PH_domain"/>
</dbReference>
<dbReference type="AlphaFoldDB" id="A0A812CVT4"/>
<sequence>MEKGGVIKSAISASSNLIQSGRRDLAECDVIIPSCSRNRGHVTAWHCEMSTMTTGRSISRSSMAATGVSVGREVVICEDHLYKLRTITGLRTFSLNYKPWRRKYFILKKKKDDTLVLEYFDRQPMNKRKPKMQLSLYPKYRVEKITNSKNRAYVFEITTPEKQLCLSANEQRTMDMFVFFLQIQHKLVPQITDDYVLVQPENSETMRRIGAKGCPCILHISPWGVTLALQSSRRILAQWPLKSIRCYESSCQGQFSLEAGRIAPMGDGLYLFNTQLGKDDQLYDLLDHHVVNALQKIRPGQQTSHHLEEYVVEAKRLQALTQLSICTQHQEEIPRILQENWNLILPSLETSRRTSSSSSIPPRPEFLANLSNGEVPPPLPIRSTTGLIDISPSSSEAFVPDFRSLRIHPSHSQPALQRRPIDKSNQSVPEFSSPTKRPGYLPPNQTRQRIMHIQDRVNQSISDAVPDHALDFLPLYEQVDFYTPNLESCLLPILCTLCNFSSSPIPRHHNGASSSSLTTNHFLFIILVAFLLIQIP</sequence>
<organism evidence="3 4">
    <name type="scientific">Acanthosepion pharaonis</name>
    <name type="common">Pharaoh cuttlefish</name>
    <name type="synonym">Sepia pharaonis</name>
    <dbReference type="NCBI Taxonomy" id="158019"/>
    <lineage>
        <taxon>Eukaryota</taxon>
        <taxon>Metazoa</taxon>
        <taxon>Spiralia</taxon>
        <taxon>Lophotrochozoa</taxon>
        <taxon>Mollusca</taxon>
        <taxon>Cephalopoda</taxon>
        <taxon>Coleoidea</taxon>
        <taxon>Decapodiformes</taxon>
        <taxon>Sepiida</taxon>
        <taxon>Sepiina</taxon>
        <taxon>Sepiidae</taxon>
        <taxon>Acanthosepion</taxon>
    </lineage>
</organism>
<evidence type="ECO:0000313" key="4">
    <source>
        <dbReference type="Proteomes" id="UP000597762"/>
    </source>
</evidence>
<dbReference type="GO" id="GO:0005737">
    <property type="term" value="C:cytoplasm"/>
    <property type="evidence" value="ECO:0007669"/>
    <property type="project" value="TreeGrafter"/>
</dbReference>
<keyword evidence="4" id="KW-1185">Reference proteome</keyword>
<dbReference type="Pfam" id="PF02174">
    <property type="entry name" value="IRS"/>
    <property type="match status" value="1"/>
</dbReference>
<accession>A0A812CVT4</accession>
<reference evidence="3" key="1">
    <citation type="submission" date="2021-01" db="EMBL/GenBank/DDBJ databases">
        <authorList>
            <person name="Li R."/>
            <person name="Bekaert M."/>
        </authorList>
    </citation>
    <scope>NUCLEOTIDE SEQUENCE</scope>
    <source>
        <strain evidence="3">Farmed</strain>
    </source>
</reference>
<dbReference type="PANTHER" id="PTHR21258">
    <property type="entry name" value="DOCKING PROTEIN RELATED"/>
    <property type="match status" value="1"/>
</dbReference>
<feature type="region of interest" description="Disordered" evidence="1">
    <location>
        <begin position="352"/>
        <end position="375"/>
    </location>
</feature>
<evidence type="ECO:0000256" key="1">
    <source>
        <dbReference type="SAM" id="MobiDB-lite"/>
    </source>
</evidence>
<feature type="compositionally biased region" description="Polar residues" evidence="1">
    <location>
        <begin position="423"/>
        <end position="435"/>
    </location>
</feature>
<dbReference type="InterPro" id="IPR011993">
    <property type="entry name" value="PH-like_dom_sf"/>
</dbReference>
<dbReference type="GO" id="GO:0007169">
    <property type="term" value="P:cell surface receptor protein tyrosine kinase signaling pathway"/>
    <property type="evidence" value="ECO:0007669"/>
    <property type="project" value="TreeGrafter"/>
</dbReference>
<gene>
    <name evidence="3" type="ORF">SPHA_45749</name>
</gene>
<dbReference type="Proteomes" id="UP000597762">
    <property type="component" value="Unassembled WGS sequence"/>
</dbReference>
<feature type="domain" description="PH" evidence="2">
    <location>
        <begin position="75"/>
        <end position="188"/>
    </location>
</feature>
<dbReference type="SMART" id="SM01244">
    <property type="entry name" value="IRS"/>
    <property type="match status" value="1"/>
</dbReference>
<evidence type="ECO:0000313" key="3">
    <source>
        <dbReference type="EMBL" id="CAE1286025.1"/>
    </source>
</evidence>
<dbReference type="Pfam" id="PF00169">
    <property type="entry name" value="PH"/>
    <property type="match status" value="1"/>
</dbReference>
<proteinExistence type="predicted"/>
<name>A0A812CVT4_ACAPH</name>
<dbReference type="InterPro" id="IPR002404">
    <property type="entry name" value="IRS_PTB"/>
</dbReference>
<dbReference type="Gene3D" id="2.30.29.30">
    <property type="entry name" value="Pleckstrin-homology domain (PH domain)/Phosphotyrosine-binding domain (PTB)"/>
    <property type="match status" value="2"/>
</dbReference>
<dbReference type="OrthoDB" id="10071636at2759"/>
<evidence type="ECO:0000259" key="2">
    <source>
        <dbReference type="SMART" id="SM00233"/>
    </source>
</evidence>
<dbReference type="PANTHER" id="PTHR21258:SF56">
    <property type="entry name" value="IRS-TYPE PTB DOMAIN-CONTAINING PROTEIN"/>
    <property type="match status" value="1"/>
</dbReference>